<dbReference type="InterPro" id="IPR044855">
    <property type="entry name" value="CoA-Trfase_III_dom3_sf"/>
</dbReference>
<dbReference type="InterPro" id="IPR023606">
    <property type="entry name" value="CoA-Trfase_III_dom_1_sf"/>
</dbReference>
<evidence type="ECO:0000256" key="1">
    <source>
        <dbReference type="ARBA" id="ARBA00008383"/>
    </source>
</evidence>
<keyword evidence="4" id="KW-1185">Reference proteome</keyword>
<dbReference type="Proteomes" id="UP000054342">
    <property type="component" value="Unassembled WGS sequence"/>
</dbReference>
<dbReference type="EMBL" id="KN847317">
    <property type="protein sequence ID" value="KIW61713.1"/>
    <property type="molecule type" value="Genomic_DNA"/>
</dbReference>
<evidence type="ECO:0000256" key="2">
    <source>
        <dbReference type="ARBA" id="ARBA00022679"/>
    </source>
</evidence>
<dbReference type="RefSeq" id="XP_013322297.1">
    <property type="nucleotide sequence ID" value="XM_013466843.1"/>
</dbReference>
<dbReference type="PANTHER" id="PTHR48207">
    <property type="entry name" value="SUCCINATE--HYDROXYMETHYLGLUTARATE COA-TRANSFERASE"/>
    <property type="match status" value="1"/>
</dbReference>
<dbReference type="STRING" id="348802.A0A0D2F1B2"/>
<dbReference type="Gene3D" id="3.40.50.10540">
    <property type="entry name" value="Crotonobetainyl-coa:carnitine coa-transferase, domain 1"/>
    <property type="match status" value="1"/>
</dbReference>
<dbReference type="HOGENOM" id="CLU_033975_0_1_1"/>
<reference evidence="3 4" key="1">
    <citation type="submission" date="2015-01" db="EMBL/GenBank/DDBJ databases">
        <title>The Genome Sequence of Exophiala xenobiotica CBS118157.</title>
        <authorList>
            <consortium name="The Broad Institute Genomics Platform"/>
            <person name="Cuomo C."/>
            <person name="de Hoog S."/>
            <person name="Gorbushina A."/>
            <person name="Stielow B."/>
            <person name="Teixiera M."/>
            <person name="Abouelleil A."/>
            <person name="Chapman S.B."/>
            <person name="Priest M."/>
            <person name="Young S.K."/>
            <person name="Wortman J."/>
            <person name="Nusbaum C."/>
            <person name="Birren B."/>
        </authorList>
    </citation>
    <scope>NUCLEOTIDE SEQUENCE [LARGE SCALE GENOMIC DNA]</scope>
    <source>
        <strain evidence="3 4">CBS 118157</strain>
    </source>
</reference>
<accession>A0A0D2F1B2</accession>
<dbReference type="InterPro" id="IPR003673">
    <property type="entry name" value="CoA-Trfase_fam_III"/>
</dbReference>
<proteinExistence type="inferred from homology"/>
<dbReference type="GO" id="GO:0005739">
    <property type="term" value="C:mitochondrion"/>
    <property type="evidence" value="ECO:0007669"/>
    <property type="project" value="TreeGrafter"/>
</dbReference>
<dbReference type="Gene3D" id="3.30.1540.10">
    <property type="entry name" value="formyl-coa transferase, domain 3"/>
    <property type="match status" value="1"/>
</dbReference>
<protein>
    <recommendedName>
        <fullName evidence="5">Formyl-CoA transferase</fullName>
    </recommendedName>
</protein>
<keyword evidence="2" id="KW-0808">Transferase</keyword>
<evidence type="ECO:0008006" key="5">
    <source>
        <dbReference type="Google" id="ProtNLM"/>
    </source>
</evidence>
<dbReference type="GO" id="GO:0047369">
    <property type="term" value="F:succinate-hydroxymethylglutarate CoA-transferase activity"/>
    <property type="evidence" value="ECO:0007669"/>
    <property type="project" value="TreeGrafter"/>
</dbReference>
<evidence type="ECO:0000313" key="3">
    <source>
        <dbReference type="EMBL" id="KIW61713.1"/>
    </source>
</evidence>
<gene>
    <name evidence="3" type="ORF">PV05_01803</name>
</gene>
<evidence type="ECO:0000313" key="4">
    <source>
        <dbReference type="Proteomes" id="UP000054342"/>
    </source>
</evidence>
<dbReference type="OrthoDB" id="5863171at2759"/>
<dbReference type="InterPro" id="IPR050483">
    <property type="entry name" value="CoA-transferase_III_domain"/>
</dbReference>
<name>A0A0D2F1B2_9EURO</name>
<sequence length="460" mass="50006">MKTFSAAPFSSRLRAIGTTTWSQRNVTQSAGAIPIVRAQIKARSRHEHAVQNRHDRSGPLKGVKILDLTRVLAGPFCTQILADYGADVIKVEHPTGGDDTRSWRTDGEDSIWNSKGRTMSAYFSTINRNKKSISLNLKHEKGRAIFFDLAKKSDIVVDNFIPGKMDELGIGYDVLRQINPSIIHASISGYGPQGPYAKRAGYDVIAAGEAGLLHITGEPNGPPTKPGVGLTDMCTGLYLHGAILAALHARQQTGVGQKLDASLFETQISVLANVAMTWLNMGQEAKRWGTSHPSIVPYQAFKTKDAYLVLGATNNRQFKILAERLGLPELADDDRFVSNDARVQNRQALKVILDKAFSASTTSEWLAVFEGSGMPYGPINTLEKVFSHPQTQARQMVETVPHEAAASGSIKVLGIPVKYGTTKPSIHSPPPVLGEHTDVVLKDLGISEQDILTLRAEKAV</sequence>
<comment type="similarity">
    <text evidence="1">Belongs to the CoA-transferase III family.</text>
</comment>
<dbReference type="GeneID" id="25323711"/>
<dbReference type="SUPFAM" id="SSF89796">
    <property type="entry name" value="CoA-transferase family III (CaiB/BaiF)"/>
    <property type="match status" value="1"/>
</dbReference>
<dbReference type="PANTHER" id="PTHR48207:SF3">
    <property type="entry name" value="SUCCINATE--HYDROXYMETHYLGLUTARATE COA-TRANSFERASE"/>
    <property type="match status" value="1"/>
</dbReference>
<organism evidence="3 4">
    <name type="scientific">Exophiala xenobiotica</name>
    <dbReference type="NCBI Taxonomy" id="348802"/>
    <lineage>
        <taxon>Eukaryota</taxon>
        <taxon>Fungi</taxon>
        <taxon>Dikarya</taxon>
        <taxon>Ascomycota</taxon>
        <taxon>Pezizomycotina</taxon>
        <taxon>Eurotiomycetes</taxon>
        <taxon>Chaetothyriomycetidae</taxon>
        <taxon>Chaetothyriales</taxon>
        <taxon>Herpotrichiellaceae</taxon>
        <taxon>Exophiala</taxon>
    </lineage>
</organism>
<dbReference type="AlphaFoldDB" id="A0A0D2F1B2"/>
<dbReference type="FunFam" id="3.30.1540.10:FF:000005">
    <property type="entry name" value="succinate--hydroxymethylglutarate CoA-transferase isoform X4"/>
    <property type="match status" value="1"/>
</dbReference>
<dbReference type="Pfam" id="PF02515">
    <property type="entry name" value="CoA_transf_3"/>
    <property type="match status" value="1"/>
</dbReference>